<keyword evidence="2" id="KW-0119">Carbohydrate metabolism</keyword>
<dbReference type="Proteomes" id="UP000035704">
    <property type="component" value="Chromosome"/>
</dbReference>
<dbReference type="PANTHER" id="PTHR10587">
    <property type="entry name" value="GLYCOSYL TRANSFERASE-RELATED"/>
    <property type="match status" value="1"/>
</dbReference>
<evidence type="ECO:0000259" key="1">
    <source>
        <dbReference type="PROSITE" id="PS51677"/>
    </source>
</evidence>
<dbReference type="GO" id="GO:0045493">
    <property type="term" value="P:xylan catabolic process"/>
    <property type="evidence" value="ECO:0007669"/>
    <property type="project" value="UniProtKB-KW"/>
</dbReference>
<dbReference type="SUPFAM" id="SSF88713">
    <property type="entry name" value="Glycoside hydrolase/deacetylase"/>
    <property type="match status" value="1"/>
</dbReference>
<dbReference type="Pfam" id="PF01522">
    <property type="entry name" value="Polysacc_deac_1"/>
    <property type="match status" value="1"/>
</dbReference>
<keyword evidence="2" id="KW-0858">Xylan degradation</keyword>
<dbReference type="GO" id="GO:0016798">
    <property type="term" value="F:hydrolase activity, acting on glycosyl bonds"/>
    <property type="evidence" value="ECO:0007669"/>
    <property type="project" value="UniProtKB-KW"/>
</dbReference>
<proteinExistence type="predicted"/>
<protein>
    <submittedName>
        <fullName evidence="2">Putative xylanase/chitin deacetylase</fullName>
    </submittedName>
</protein>
<sequence length="253" mass="28861">MKNKVKFLVFATGVGLMIIFTTVSLHKAVLDKQVNADKEELTFEIVWNGPTDQKIVALTFDDGPHPRYTPQILELLEEHDIKATFFVLGKHVERYPEVVKKMVAQGHEVGNHTYSHINVRETSKEKIEEEFEKTQRAIFSITGVRSQVFRPPFGFYNENTIAIAKEAGSKIILWSMHQDSKDWSNPGVYKIVQTVLSKTQNGDIILLHDYVEGESQTLEALKEILPELKDRGYKFVTISQIIEMNAVADIKND</sequence>
<accession>A0A0D8IE94</accession>
<dbReference type="CDD" id="cd10917">
    <property type="entry name" value="CE4_NodB_like_6s_7s"/>
    <property type="match status" value="1"/>
</dbReference>
<evidence type="ECO:0000313" key="2">
    <source>
        <dbReference type="EMBL" id="AKL94024.1"/>
    </source>
</evidence>
<dbReference type="RefSeq" id="WP_044823115.1">
    <property type="nucleotide sequence ID" value="NZ_CP009687.1"/>
</dbReference>
<dbReference type="InterPro" id="IPR050248">
    <property type="entry name" value="Polysacc_deacetylase_ArnD"/>
</dbReference>
<dbReference type="AlphaFoldDB" id="A0A0D8IE94"/>
<organism evidence="2 3">
    <name type="scientific">Clostridium aceticum</name>
    <dbReference type="NCBI Taxonomy" id="84022"/>
    <lineage>
        <taxon>Bacteria</taxon>
        <taxon>Bacillati</taxon>
        <taxon>Bacillota</taxon>
        <taxon>Clostridia</taxon>
        <taxon>Eubacteriales</taxon>
        <taxon>Clostridiaceae</taxon>
        <taxon>Clostridium</taxon>
    </lineage>
</organism>
<dbReference type="PATRIC" id="fig|84022.5.peg.1577"/>
<dbReference type="Gene3D" id="3.20.20.370">
    <property type="entry name" value="Glycoside hydrolase/deacetylase"/>
    <property type="match status" value="1"/>
</dbReference>
<evidence type="ECO:0000313" key="3">
    <source>
        <dbReference type="Proteomes" id="UP000035704"/>
    </source>
</evidence>
<gene>
    <name evidence="2" type="ORF">CACET_c05140</name>
</gene>
<feature type="domain" description="NodB homology" evidence="1">
    <location>
        <begin position="54"/>
        <end position="236"/>
    </location>
</feature>
<keyword evidence="2" id="KW-0378">Hydrolase</keyword>
<keyword evidence="3" id="KW-1185">Reference proteome</keyword>
<dbReference type="InterPro" id="IPR011330">
    <property type="entry name" value="Glyco_hydro/deAcase_b/a-brl"/>
</dbReference>
<dbReference type="InterPro" id="IPR002509">
    <property type="entry name" value="NODB_dom"/>
</dbReference>
<dbReference type="STRING" id="84022.CACET_c05140"/>
<dbReference type="KEGG" id="cace:CACET_c05140"/>
<dbReference type="GO" id="GO:0016810">
    <property type="term" value="F:hydrolase activity, acting on carbon-nitrogen (but not peptide) bonds"/>
    <property type="evidence" value="ECO:0007669"/>
    <property type="project" value="InterPro"/>
</dbReference>
<reference evidence="2 3" key="1">
    <citation type="submission" date="2014-10" db="EMBL/GenBank/DDBJ databases">
        <title>Genome sequence of Clostridium aceticum DSM 1496.</title>
        <authorList>
            <person name="Poehlein A."/>
            <person name="Schiel-Bengelsdorf B."/>
            <person name="Gottschalk G."/>
            <person name="Duerre P."/>
            <person name="Daniel R."/>
        </authorList>
    </citation>
    <scope>NUCLEOTIDE SEQUENCE [LARGE SCALE GENOMIC DNA]</scope>
    <source>
        <strain evidence="2 3">DSM 1496</strain>
    </source>
</reference>
<dbReference type="EMBL" id="CP009687">
    <property type="protein sequence ID" value="AKL94024.1"/>
    <property type="molecule type" value="Genomic_DNA"/>
</dbReference>
<name>A0A0D8IE94_9CLOT</name>
<keyword evidence="2" id="KW-0326">Glycosidase</keyword>
<dbReference type="PROSITE" id="PS51677">
    <property type="entry name" value="NODB"/>
    <property type="match status" value="1"/>
</dbReference>
<keyword evidence="2" id="KW-0624">Polysaccharide degradation</keyword>
<dbReference type="OrthoDB" id="9806342at2"/>